<dbReference type="PANTHER" id="PTHR43196">
    <property type="entry name" value="SULFATE ADENYLYLTRANSFERASE SUBUNIT 2"/>
    <property type="match status" value="1"/>
</dbReference>
<dbReference type="AlphaFoldDB" id="A0A0F7CKR0"/>
<protein>
    <recommendedName>
        <fullName evidence="1">Phosphoadenosine phosphosulphate reductase domain-containing protein</fullName>
    </recommendedName>
</protein>
<feature type="domain" description="Phosphoadenosine phosphosulphate reductase" evidence="1">
    <location>
        <begin position="92"/>
        <end position="264"/>
    </location>
</feature>
<dbReference type="HOGENOM" id="CLU_743183_0_0_2"/>
<dbReference type="EMBL" id="CP009961">
    <property type="protein sequence ID" value="AKG38096.1"/>
    <property type="molecule type" value="Genomic_DNA"/>
</dbReference>
<dbReference type="Pfam" id="PF01507">
    <property type="entry name" value="PAPS_reduct"/>
    <property type="match status" value="1"/>
</dbReference>
<dbReference type="InterPro" id="IPR050128">
    <property type="entry name" value="Sulfate_adenylyltrnsfr_sub2"/>
</dbReference>
<sequence length="351" mass="41586">MEAYPVFQGLRRTHYIRTFGDYVELLWDNKVTHYLWSGELGFRTLGNSNFLKAVYEDPMPLHLELRENFLEKRLVKAQEQLGRVLEGKTVMADLSGGKDSTAQLILLDRLREKIRFNLIAVYVHMPYLEPLENISFAERVAERIGVPFYYKEADRGMIRYFLQRDSLPKRGDRWCTYLKSKALREARKELKADFEAKGDRMLESGKRMKKLKNMAIKTSFIHGKTLNLIYDFSAAETAKIVKEHHLVHPHYLQGIPRVSCRFCPYRGLYEIQASKNQEVEDEGFLEDSARTHFRRYYSMIVPWDIFWELSLWRFQPSLARLRLQEMRNVDYGEFVSITDVRRMLASMWEVL</sequence>
<dbReference type="Gene3D" id="3.40.50.620">
    <property type="entry name" value="HUPs"/>
    <property type="match status" value="1"/>
</dbReference>
<accession>A0A0F7CKR0</accession>
<dbReference type="GO" id="GO:0003824">
    <property type="term" value="F:catalytic activity"/>
    <property type="evidence" value="ECO:0007669"/>
    <property type="project" value="InterPro"/>
</dbReference>
<dbReference type="STRING" id="1550241.MA03_00650"/>
<dbReference type="KEGG" id="thf:MA03_00650"/>
<evidence type="ECO:0000313" key="3">
    <source>
        <dbReference type="Proteomes" id="UP000067434"/>
    </source>
</evidence>
<dbReference type="Proteomes" id="UP000067434">
    <property type="component" value="Chromosome"/>
</dbReference>
<gene>
    <name evidence="2" type="ORF">MA03_00650</name>
</gene>
<evidence type="ECO:0000313" key="2">
    <source>
        <dbReference type="EMBL" id="AKG38096.1"/>
    </source>
</evidence>
<reference evidence="2 3" key="1">
    <citation type="journal article" date="2015" name="Stand. Genomic Sci.">
        <title>Complete genome sequence of and proposal of Thermofilum uzonense sp. nov. a novel hyperthermophilic crenarchaeon and emended description of the genus Thermofilum.</title>
        <authorList>
            <person name="Toshchakov S.V."/>
            <person name="Korzhenkov A.A."/>
            <person name="Samarov N.I."/>
            <person name="Mazunin I.O."/>
            <person name="Mozhey O.I."/>
            <person name="Shmyr I.S."/>
            <person name="Derbikova K.S."/>
            <person name="Taranov E.A."/>
            <person name="Dominova I.N."/>
            <person name="Bonch-Osmolovskaya E.A."/>
            <person name="Patrushev M.V."/>
            <person name="Podosokorskaya O.A."/>
            <person name="Kublanov I.V."/>
        </authorList>
    </citation>
    <scope>NUCLEOTIDE SEQUENCE [LARGE SCALE GENOMIC DNA]</scope>
    <source>
        <strain evidence="2 3">1807-2</strain>
    </source>
</reference>
<evidence type="ECO:0000259" key="1">
    <source>
        <dbReference type="Pfam" id="PF01507"/>
    </source>
</evidence>
<name>A0A0F7CKR0_9CREN</name>
<dbReference type="PATRIC" id="fig|1550241.5.peg.132"/>
<organism evidence="2 3">
    <name type="scientific">Infirmifilum uzonense</name>
    <dbReference type="NCBI Taxonomy" id="1550241"/>
    <lineage>
        <taxon>Archaea</taxon>
        <taxon>Thermoproteota</taxon>
        <taxon>Thermoprotei</taxon>
        <taxon>Thermofilales</taxon>
        <taxon>Thermofilaceae</taxon>
        <taxon>Infirmifilum</taxon>
    </lineage>
</organism>
<dbReference type="SUPFAM" id="SSF52402">
    <property type="entry name" value="Adenine nucleotide alpha hydrolases-like"/>
    <property type="match status" value="1"/>
</dbReference>
<dbReference type="PANTHER" id="PTHR43196:SF2">
    <property type="entry name" value="PHOSPHOADENOSINE PHOSPHOSULFATE REDUCTASE"/>
    <property type="match status" value="1"/>
</dbReference>
<keyword evidence="3" id="KW-1185">Reference proteome</keyword>
<dbReference type="InterPro" id="IPR014729">
    <property type="entry name" value="Rossmann-like_a/b/a_fold"/>
</dbReference>
<dbReference type="InterPro" id="IPR002500">
    <property type="entry name" value="PAPS_reduct_dom"/>
</dbReference>
<proteinExistence type="predicted"/>